<dbReference type="SUPFAM" id="SSF52374">
    <property type="entry name" value="Nucleotidylyl transferase"/>
    <property type="match status" value="1"/>
</dbReference>
<dbReference type="InterPro" id="IPR024088">
    <property type="entry name" value="Tyr-tRNA-ligase_bac-type"/>
</dbReference>
<evidence type="ECO:0000256" key="8">
    <source>
        <dbReference type="ARBA" id="ARBA00048248"/>
    </source>
</evidence>
<dbReference type="GO" id="GO:0004831">
    <property type="term" value="F:tyrosine-tRNA ligase activity"/>
    <property type="evidence" value="ECO:0007669"/>
    <property type="project" value="UniProtKB-EC"/>
</dbReference>
<dbReference type="GO" id="GO:0003723">
    <property type="term" value="F:RNA binding"/>
    <property type="evidence" value="ECO:0007669"/>
    <property type="project" value="InterPro"/>
</dbReference>
<keyword evidence="13" id="KW-1185">Reference proteome</keyword>
<keyword evidence="3 9" id="KW-0547">Nucleotide-binding</keyword>
<comment type="catalytic activity">
    <reaction evidence="8 9">
        <text>tRNA(Tyr) + L-tyrosine + ATP = L-tyrosyl-tRNA(Tyr) + AMP + diphosphate + H(+)</text>
        <dbReference type="Rhea" id="RHEA:10220"/>
        <dbReference type="Rhea" id="RHEA-COMP:9706"/>
        <dbReference type="Rhea" id="RHEA-COMP:9707"/>
        <dbReference type="ChEBI" id="CHEBI:15378"/>
        <dbReference type="ChEBI" id="CHEBI:30616"/>
        <dbReference type="ChEBI" id="CHEBI:33019"/>
        <dbReference type="ChEBI" id="CHEBI:58315"/>
        <dbReference type="ChEBI" id="CHEBI:78442"/>
        <dbReference type="ChEBI" id="CHEBI:78536"/>
        <dbReference type="ChEBI" id="CHEBI:456215"/>
        <dbReference type="EC" id="6.1.1.1"/>
    </reaction>
</comment>
<name>A0AAI8Z669_9PEZI</name>
<keyword evidence="6 9" id="KW-0030">Aminoacyl-tRNA synthetase</keyword>
<evidence type="ECO:0000256" key="7">
    <source>
        <dbReference type="ARBA" id="ARBA00033323"/>
    </source>
</evidence>
<dbReference type="InterPro" id="IPR032005">
    <property type="entry name" value="TyrRSs_C"/>
</dbReference>
<feature type="region of interest" description="Disordered" evidence="10">
    <location>
        <begin position="241"/>
        <end position="276"/>
    </location>
</feature>
<keyword evidence="4 9" id="KW-0067">ATP-binding</keyword>
<evidence type="ECO:0000259" key="11">
    <source>
        <dbReference type="Pfam" id="PF16714"/>
    </source>
</evidence>
<organism evidence="12 13">
    <name type="scientific">Lecanosticta acicola</name>
    <dbReference type="NCBI Taxonomy" id="111012"/>
    <lineage>
        <taxon>Eukaryota</taxon>
        <taxon>Fungi</taxon>
        <taxon>Dikarya</taxon>
        <taxon>Ascomycota</taxon>
        <taxon>Pezizomycotina</taxon>
        <taxon>Dothideomycetes</taxon>
        <taxon>Dothideomycetidae</taxon>
        <taxon>Mycosphaerellales</taxon>
        <taxon>Mycosphaerellaceae</taxon>
        <taxon>Lecanosticta</taxon>
    </lineage>
</organism>
<dbReference type="NCBIfam" id="TIGR00234">
    <property type="entry name" value="tyrS"/>
    <property type="match status" value="1"/>
</dbReference>
<feature type="domain" description="Tyrosyl-tRNA synthetase C-terminal" evidence="11">
    <location>
        <begin position="277"/>
        <end position="385"/>
    </location>
</feature>
<evidence type="ECO:0000256" key="10">
    <source>
        <dbReference type="SAM" id="MobiDB-lite"/>
    </source>
</evidence>
<dbReference type="PANTHER" id="PTHR11766:SF0">
    <property type="entry name" value="TYROSINE--TRNA LIGASE, MITOCHONDRIAL"/>
    <property type="match status" value="1"/>
</dbReference>
<evidence type="ECO:0000256" key="6">
    <source>
        <dbReference type="ARBA" id="ARBA00023146"/>
    </source>
</evidence>
<evidence type="ECO:0000256" key="9">
    <source>
        <dbReference type="RuleBase" id="RU361234"/>
    </source>
</evidence>
<dbReference type="InterPro" id="IPR014729">
    <property type="entry name" value="Rossmann-like_a/b/a_fold"/>
</dbReference>
<accession>A0AAI8Z669</accession>
<dbReference type="Gene3D" id="1.10.240.10">
    <property type="entry name" value="Tyrosyl-Transfer RNA Synthetase"/>
    <property type="match status" value="1"/>
</dbReference>
<dbReference type="InterPro" id="IPR002307">
    <property type="entry name" value="Tyr-tRNA-ligase"/>
</dbReference>
<dbReference type="GO" id="GO:0005524">
    <property type="term" value="F:ATP binding"/>
    <property type="evidence" value="ECO:0007669"/>
    <property type="project" value="UniProtKB-KW"/>
</dbReference>
<dbReference type="GO" id="GO:0005829">
    <property type="term" value="C:cytosol"/>
    <property type="evidence" value="ECO:0007669"/>
    <property type="project" value="TreeGrafter"/>
</dbReference>
<feature type="compositionally biased region" description="Polar residues" evidence="10">
    <location>
        <begin position="258"/>
        <end position="276"/>
    </location>
</feature>
<dbReference type="Gene3D" id="3.40.50.620">
    <property type="entry name" value="HUPs"/>
    <property type="match status" value="1"/>
</dbReference>
<evidence type="ECO:0000256" key="2">
    <source>
        <dbReference type="ARBA" id="ARBA00022598"/>
    </source>
</evidence>
<evidence type="ECO:0000256" key="4">
    <source>
        <dbReference type="ARBA" id="ARBA00022840"/>
    </source>
</evidence>
<evidence type="ECO:0000256" key="3">
    <source>
        <dbReference type="ARBA" id="ARBA00022741"/>
    </source>
</evidence>
<comment type="similarity">
    <text evidence="9">Belongs to the class-I aminoacyl-tRNA synthetase family.</text>
</comment>
<dbReference type="PRINTS" id="PR01040">
    <property type="entry name" value="TRNASYNTHTYR"/>
</dbReference>
<dbReference type="Pfam" id="PF00579">
    <property type="entry name" value="tRNA-synt_1b"/>
    <property type="match status" value="1"/>
</dbReference>
<dbReference type="EMBL" id="CAVMBE010000086">
    <property type="protein sequence ID" value="CAK4033450.1"/>
    <property type="molecule type" value="Genomic_DNA"/>
</dbReference>
<evidence type="ECO:0000313" key="12">
    <source>
        <dbReference type="EMBL" id="CAK4033450.1"/>
    </source>
</evidence>
<dbReference type="InterPro" id="IPR036986">
    <property type="entry name" value="S4_RNA-bd_sf"/>
</dbReference>
<dbReference type="GO" id="GO:0006437">
    <property type="term" value="P:tyrosyl-tRNA aminoacylation"/>
    <property type="evidence" value="ECO:0007669"/>
    <property type="project" value="InterPro"/>
</dbReference>
<evidence type="ECO:0000256" key="5">
    <source>
        <dbReference type="ARBA" id="ARBA00022917"/>
    </source>
</evidence>
<dbReference type="EC" id="6.1.1.1" evidence="1 9"/>
<keyword evidence="5 9" id="KW-0648">Protein biosynthesis</keyword>
<evidence type="ECO:0000313" key="13">
    <source>
        <dbReference type="Proteomes" id="UP001296104"/>
    </source>
</evidence>
<dbReference type="Gene3D" id="3.10.290.10">
    <property type="entry name" value="RNA-binding S4 domain"/>
    <property type="match status" value="1"/>
</dbReference>
<comment type="caution">
    <text evidence="12">The sequence shown here is derived from an EMBL/GenBank/DDBJ whole genome shotgun (WGS) entry which is preliminary data.</text>
</comment>
<dbReference type="InterPro" id="IPR002305">
    <property type="entry name" value="aa-tRNA-synth_Ic"/>
</dbReference>
<dbReference type="Proteomes" id="UP001296104">
    <property type="component" value="Unassembled WGS sequence"/>
</dbReference>
<evidence type="ECO:0000256" key="1">
    <source>
        <dbReference type="ARBA" id="ARBA00013160"/>
    </source>
</evidence>
<proteinExistence type="inferred from homology"/>
<dbReference type="PANTHER" id="PTHR11766">
    <property type="entry name" value="TYROSYL-TRNA SYNTHETASE"/>
    <property type="match status" value="1"/>
</dbReference>
<dbReference type="GO" id="GO:0005739">
    <property type="term" value="C:mitochondrion"/>
    <property type="evidence" value="ECO:0007669"/>
    <property type="project" value="TreeGrafter"/>
</dbReference>
<dbReference type="Pfam" id="PF16714">
    <property type="entry name" value="TyrRSs_C"/>
    <property type="match status" value="1"/>
</dbReference>
<feature type="compositionally biased region" description="Basic and acidic residues" evidence="10">
    <location>
        <begin position="241"/>
        <end position="253"/>
    </location>
</feature>
<protein>
    <recommendedName>
        <fullName evidence="1 9">Tyrosine--tRNA ligase</fullName>
        <ecNumber evidence="1 9">6.1.1.1</ecNumber>
    </recommendedName>
    <alternativeName>
        <fullName evidence="7 9">Tyrosyl-tRNA synthetase</fullName>
    </alternativeName>
</protein>
<reference evidence="12" key="1">
    <citation type="submission" date="2023-11" db="EMBL/GenBank/DDBJ databases">
        <authorList>
            <person name="Alioto T."/>
            <person name="Alioto T."/>
            <person name="Gomez Garrido J."/>
        </authorList>
    </citation>
    <scope>NUCLEOTIDE SEQUENCE</scope>
</reference>
<dbReference type="AlphaFoldDB" id="A0AAI8Z669"/>
<dbReference type="FunFam" id="1.10.240.10:FF:000001">
    <property type="entry name" value="Tyrosine--tRNA ligase"/>
    <property type="match status" value="1"/>
</dbReference>
<keyword evidence="2 9" id="KW-0436">Ligase</keyword>
<gene>
    <name evidence="12" type="ORF">LECACI_7A008608</name>
</gene>
<sequence length="393" mass="43998">MFVQVHQLWVSAIRYGERHGHDKRGVGRKELLNNAQWLDKLNVLEFLKIMGNGMRLGTMLGRDTVRNKMEKGDGMSFAEFTYPLLQAWDWWQMYQERGVQIQIGGSDQYGNIVAGIDAVKYIAQNQESHGHEQWLDRDGRLKEDVSPMGLTVPLLTTSSGEKFGKSAGNAIWLDRHLTSPFDLYGFLLMSSDDDVEKYLKLFTFVPTAEIESIMVEHRADPGKRKAQHLLAVEVLELVHGPEEASKTRSEHQVMRNPTIASLSEKSQTTPTSGQSLDSQRIRLPLSLVHKAPFGRILYHAGLAATKSEGARTISKGGAYVASVSRVAAPGKEGELNFVTIKDQSASDMITDGLLILRIGKWKVYVIEVLPDDQFDAQGRDAPGWMEYKSALNR</sequence>